<dbReference type="InterPro" id="IPR001611">
    <property type="entry name" value="Leu-rich_rpt"/>
</dbReference>
<proteinExistence type="predicted"/>
<evidence type="ECO:0000313" key="6">
    <source>
        <dbReference type="EMBL" id="KKN28245.1"/>
    </source>
</evidence>
<evidence type="ECO:0000256" key="2">
    <source>
        <dbReference type="ARBA" id="ARBA00022614"/>
    </source>
</evidence>
<gene>
    <name evidence="6" type="ORF">LCGC14_0856260</name>
</gene>
<keyword evidence="5" id="KW-0966">Cell projection</keyword>
<sequence>MEKDDIILGSIIYSMVDEGVFLSEEKGFVLKIPGLGIMDISKIEGLEKLTELKSLELCGNDFIEMKGLEKLVNLEYLDLSENKVSEITGLENLTNLKGLLLAGNKIKEIKGLENVSLYLF</sequence>
<dbReference type="Gene3D" id="3.80.10.10">
    <property type="entry name" value="Ribonuclease Inhibitor"/>
    <property type="match status" value="1"/>
</dbReference>
<dbReference type="PANTHER" id="PTHR45973">
    <property type="entry name" value="PROTEIN PHOSPHATASE 1 REGULATORY SUBUNIT SDS22-RELATED"/>
    <property type="match status" value="1"/>
</dbReference>
<dbReference type="AlphaFoldDB" id="A0A0F9P8M6"/>
<dbReference type="InterPro" id="IPR032675">
    <property type="entry name" value="LRR_dom_sf"/>
</dbReference>
<protein>
    <recommendedName>
        <fullName evidence="7">Leucine-rich repeat domain-containing protein</fullName>
    </recommendedName>
</protein>
<dbReference type="EMBL" id="LAZR01002578">
    <property type="protein sequence ID" value="KKN28245.1"/>
    <property type="molecule type" value="Genomic_DNA"/>
</dbReference>
<organism evidence="6">
    <name type="scientific">marine sediment metagenome</name>
    <dbReference type="NCBI Taxonomy" id="412755"/>
    <lineage>
        <taxon>unclassified sequences</taxon>
        <taxon>metagenomes</taxon>
        <taxon>ecological metagenomes</taxon>
    </lineage>
</organism>
<keyword evidence="3" id="KW-0677">Repeat</keyword>
<keyword evidence="2" id="KW-0433">Leucine-rich repeat</keyword>
<accession>A0A0F9P8M6</accession>
<evidence type="ECO:0000256" key="1">
    <source>
        <dbReference type="ARBA" id="ARBA00004138"/>
    </source>
</evidence>
<comment type="subcellular location">
    <subcellularLocation>
        <location evidence="1">Cell projection</location>
        <location evidence="1">Cilium</location>
    </subcellularLocation>
</comment>
<dbReference type="PROSITE" id="PS51450">
    <property type="entry name" value="LRR"/>
    <property type="match status" value="2"/>
</dbReference>
<reference evidence="6" key="1">
    <citation type="journal article" date="2015" name="Nature">
        <title>Complex archaea that bridge the gap between prokaryotes and eukaryotes.</title>
        <authorList>
            <person name="Spang A."/>
            <person name="Saw J.H."/>
            <person name="Jorgensen S.L."/>
            <person name="Zaremba-Niedzwiedzka K."/>
            <person name="Martijn J."/>
            <person name="Lind A.E."/>
            <person name="van Eijk R."/>
            <person name="Schleper C."/>
            <person name="Guy L."/>
            <person name="Ettema T.J."/>
        </authorList>
    </citation>
    <scope>NUCLEOTIDE SEQUENCE</scope>
</reference>
<dbReference type="SUPFAM" id="SSF52058">
    <property type="entry name" value="L domain-like"/>
    <property type="match status" value="1"/>
</dbReference>
<evidence type="ECO:0008006" key="7">
    <source>
        <dbReference type="Google" id="ProtNLM"/>
    </source>
</evidence>
<name>A0A0F9P8M6_9ZZZZ</name>
<dbReference type="SMART" id="SM00365">
    <property type="entry name" value="LRR_SD22"/>
    <property type="match status" value="3"/>
</dbReference>
<comment type="caution">
    <text evidence="6">The sequence shown here is derived from an EMBL/GenBank/DDBJ whole genome shotgun (WGS) entry which is preliminary data.</text>
</comment>
<dbReference type="Pfam" id="PF12799">
    <property type="entry name" value="LRR_4"/>
    <property type="match status" value="1"/>
</dbReference>
<dbReference type="InterPro" id="IPR025875">
    <property type="entry name" value="Leu-rich_rpt_4"/>
</dbReference>
<evidence type="ECO:0000256" key="4">
    <source>
        <dbReference type="ARBA" id="ARBA00023069"/>
    </source>
</evidence>
<keyword evidence="4" id="KW-0969">Cilium</keyword>
<dbReference type="PANTHER" id="PTHR45973:SF9">
    <property type="entry name" value="LEUCINE-RICH REPEAT-CONTAINING PROTEIN 46"/>
    <property type="match status" value="1"/>
</dbReference>
<evidence type="ECO:0000256" key="5">
    <source>
        <dbReference type="ARBA" id="ARBA00023273"/>
    </source>
</evidence>
<evidence type="ECO:0000256" key="3">
    <source>
        <dbReference type="ARBA" id="ARBA00022737"/>
    </source>
</evidence>
<dbReference type="InterPro" id="IPR050576">
    <property type="entry name" value="Cilia_flagella_integrity"/>
</dbReference>